<organism evidence="1 2">
    <name type="scientific">Metamycoplasma alkalescens</name>
    <dbReference type="NCBI Taxonomy" id="45363"/>
    <lineage>
        <taxon>Bacteria</taxon>
        <taxon>Bacillati</taxon>
        <taxon>Mycoplasmatota</taxon>
        <taxon>Mycoplasmoidales</taxon>
        <taxon>Metamycoplasmataceae</taxon>
        <taxon>Metamycoplasma</taxon>
    </lineage>
</organism>
<reference evidence="2" key="1">
    <citation type="submission" date="2018-06" db="EMBL/GenBank/DDBJ databases">
        <authorList>
            <consortium name="Pathogen Informatics"/>
        </authorList>
    </citation>
    <scope>NUCLEOTIDE SEQUENCE [LARGE SCALE GENOMIC DNA]</scope>
    <source>
        <strain evidence="2">NCTC10135</strain>
    </source>
</reference>
<feature type="non-terminal residue" evidence="1">
    <location>
        <position position="49"/>
    </location>
</feature>
<proteinExistence type="predicted"/>
<name>A0A3B0PGM5_9BACT</name>
<dbReference type="EMBL" id="LS991949">
    <property type="protein sequence ID" value="SYV90646.1"/>
    <property type="molecule type" value="Genomic_DNA"/>
</dbReference>
<sequence length="49" mass="5689">MLKSHSIIPNIIDTELIYERENAENPETNFPEDESQFAAENNLVGKIKW</sequence>
<evidence type="ECO:0000313" key="1">
    <source>
        <dbReference type="EMBL" id="SYV90646.1"/>
    </source>
</evidence>
<protein>
    <submittedName>
        <fullName evidence="1">Uncharacterized protein</fullName>
    </submittedName>
</protein>
<dbReference type="KEGG" id="mala:NCTC10135_01170"/>
<dbReference type="AlphaFoldDB" id="A0A3B0PGM5"/>
<dbReference type="Proteomes" id="UP000259864">
    <property type="component" value="Chromosome 1"/>
</dbReference>
<gene>
    <name evidence="1" type="ORF">NCTC10135_01170</name>
</gene>
<evidence type="ECO:0000313" key="2">
    <source>
        <dbReference type="Proteomes" id="UP000259864"/>
    </source>
</evidence>
<accession>A0A3B0PGM5</accession>